<evidence type="ECO:0000313" key="2">
    <source>
        <dbReference type="EMBL" id="GGY69615.1"/>
    </source>
</evidence>
<name>A0ABQ3B033_9GAMM</name>
<evidence type="ECO:0008006" key="4">
    <source>
        <dbReference type="Google" id="ProtNLM"/>
    </source>
</evidence>
<keyword evidence="1" id="KW-0472">Membrane</keyword>
<feature type="transmembrane region" description="Helical" evidence="1">
    <location>
        <begin position="116"/>
        <end position="136"/>
    </location>
</feature>
<dbReference type="RefSeq" id="WP_189416804.1">
    <property type="nucleotide sequence ID" value="NZ_BMYZ01000001.1"/>
</dbReference>
<reference evidence="3" key="1">
    <citation type="journal article" date="2019" name="Int. J. Syst. Evol. Microbiol.">
        <title>The Global Catalogue of Microorganisms (GCM) 10K type strain sequencing project: providing services to taxonomists for standard genome sequencing and annotation.</title>
        <authorList>
            <consortium name="The Broad Institute Genomics Platform"/>
            <consortium name="The Broad Institute Genome Sequencing Center for Infectious Disease"/>
            <person name="Wu L."/>
            <person name="Ma J."/>
        </authorList>
    </citation>
    <scope>NUCLEOTIDE SEQUENCE [LARGE SCALE GENOMIC DNA]</scope>
    <source>
        <strain evidence="3">KCTC 32239</strain>
    </source>
</reference>
<dbReference type="Proteomes" id="UP000619761">
    <property type="component" value="Unassembled WGS sequence"/>
</dbReference>
<feature type="transmembrane region" description="Helical" evidence="1">
    <location>
        <begin position="54"/>
        <end position="76"/>
    </location>
</feature>
<evidence type="ECO:0000313" key="3">
    <source>
        <dbReference type="Proteomes" id="UP000619761"/>
    </source>
</evidence>
<accession>A0ABQ3B033</accession>
<gene>
    <name evidence="2" type="ORF">GCM10011613_12450</name>
</gene>
<proteinExistence type="predicted"/>
<organism evidence="2 3">
    <name type="scientific">Cellvibrio zantedeschiae</name>
    <dbReference type="NCBI Taxonomy" id="1237077"/>
    <lineage>
        <taxon>Bacteria</taxon>
        <taxon>Pseudomonadati</taxon>
        <taxon>Pseudomonadota</taxon>
        <taxon>Gammaproteobacteria</taxon>
        <taxon>Cellvibrionales</taxon>
        <taxon>Cellvibrionaceae</taxon>
        <taxon>Cellvibrio</taxon>
    </lineage>
</organism>
<sequence>MKSNYNKLLILGAVLSALAVLLHIGCIIFGAPWYRVFGAGEDMAQMAEAGSNQPALITFIVAVILGVWSLYALAGAGVIRRLPLLRTALCLITAVYLIRGVAALPFMYQLSENSPLFWLVSSGICLFFGVVHLIGLRQVWQKLK</sequence>
<dbReference type="EMBL" id="BMYZ01000001">
    <property type="protein sequence ID" value="GGY69615.1"/>
    <property type="molecule type" value="Genomic_DNA"/>
</dbReference>
<keyword evidence="1" id="KW-0812">Transmembrane</keyword>
<keyword evidence="3" id="KW-1185">Reference proteome</keyword>
<comment type="caution">
    <text evidence="2">The sequence shown here is derived from an EMBL/GenBank/DDBJ whole genome shotgun (WGS) entry which is preliminary data.</text>
</comment>
<protein>
    <recommendedName>
        <fullName evidence="4">DUF3995 domain-containing protein</fullName>
    </recommendedName>
</protein>
<evidence type="ECO:0000256" key="1">
    <source>
        <dbReference type="SAM" id="Phobius"/>
    </source>
</evidence>
<feature type="transmembrane region" description="Helical" evidence="1">
    <location>
        <begin position="88"/>
        <end position="110"/>
    </location>
</feature>
<keyword evidence="1" id="KW-1133">Transmembrane helix</keyword>